<dbReference type="GeneID" id="86821285"/>
<dbReference type="GO" id="GO:0005975">
    <property type="term" value="P:carbohydrate metabolic process"/>
    <property type="evidence" value="ECO:0007669"/>
    <property type="project" value="InterPro"/>
</dbReference>
<evidence type="ECO:0000256" key="2">
    <source>
        <dbReference type="ARBA" id="ARBA00022679"/>
    </source>
</evidence>
<dbReference type="CDD" id="cd11301">
    <property type="entry name" value="Fut1_Fut2_like"/>
    <property type="match status" value="1"/>
</dbReference>
<dbReference type="GO" id="GO:0016020">
    <property type="term" value="C:membrane"/>
    <property type="evidence" value="ECO:0007669"/>
    <property type="project" value="InterPro"/>
</dbReference>
<protein>
    <recommendedName>
        <fullName evidence="5">Glycosyl transferase family 11</fullName>
    </recommendedName>
</protein>
<keyword evidence="4" id="KW-1185">Reference proteome</keyword>
<dbReference type="HOGENOM" id="CLU_043399_3_0_9"/>
<evidence type="ECO:0000313" key="4">
    <source>
        <dbReference type="Proteomes" id="UP000003100"/>
    </source>
</evidence>
<proteinExistence type="predicted"/>
<gene>
    <name evidence="3" type="ORF">RUMHYD_00120</name>
</gene>
<organism evidence="3 4">
    <name type="scientific">Blautia hydrogenotrophica (strain DSM 10507 / JCM 14656 / S5a33)</name>
    <name type="common">Ruminococcus hydrogenotrophicus</name>
    <dbReference type="NCBI Taxonomy" id="476272"/>
    <lineage>
        <taxon>Bacteria</taxon>
        <taxon>Bacillati</taxon>
        <taxon>Bacillota</taxon>
        <taxon>Clostridia</taxon>
        <taxon>Lachnospirales</taxon>
        <taxon>Lachnospiraceae</taxon>
        <taxon>Blautia</taxon>
    </lineage>
</organism>
<dbReference type="RefSeq" id="WP_005944761.1">
    <property type="nucleotide sequence ID" value="NZ_CP136423.1"/>
</dbReference>
<name>C0CH07_BLAHS</name>
<dbReference type="Pfam" id="PF01531">
    <property type="entry name" value="Glyco_transf_11"/>
    <property type="match status" value="1"/>
</dbReference>
<dbReference type="InterPro" id="IPR002516">
    <property type="entry name" value="Glyco_trans_11"/>
</dbReference>
<comment type="caution">
    <text evidence="3">The sequence shown here is derived from an EMBL/GenBank/DDBJ whole genome shotgun (WGS) entry which is preliminary data.</text>
</comment>
<dbReference type="GO" id="GO:0008107">
    <property type="term" value="F:galactoside 2-alpha-L-fucosyltransferase activity"/>
    <property type="evidence" value="ECO:0007669"/>
    <property type="project" value="InterPro"/>
</dbReference>
<dbReference type="PATRIC" id="fig|476272.21.peg.3126"/>
<sequence>MEIHVYLTGRLGNQLFQYAFARHLQKEYGGKIICNIYELEHRSEKAAWVPGKFNYEMSNYKLNDSILIEDIKLPWFADFSNPIIRIVKKVIPRIYFNLMASKGYLLWQKNSYINIPAIRNNEIIVNGWWQDVRFFHDVEAELSNEIVPTTKPISENEYLYNIAERENSVCVSIRGGNYLVPKVKKKLFVCDKEYFYNAIELIKSKVRNAIFIVFSDDLEWVKSYIKLEEKFPECKFYYESGKDTVEEKLRMMTKCKHFIISNSSFSWWAQYLAKNENKIVIAPDAWFTNGDKNGLYIDDWILIPTQTKDM</sequence>
<reference evidence="3 4" key="1">
    <citation type="submission" date="2009-01" db="EMBL/GenBank/DDBJ databases">
        <authorList>
            <person name="Fulton L."/>
            <person name="Clifton S."/>
            <person name="Fulton B."/>
            <person name="Xu J."/>
            <person name="Minx P."/>
            <person name="Pepin K.H."/>
            <person name="Johnson M."/>
            <person name="Bhonagiri V."/>
            <person name="Nash W.E."/>
            <person name="Mardis E.R."/>
            <person name="Wilson R.K."/>
        </authorList>
    </citation>
    <scope>NUCLEOTIDE SEQUENCE [LARGE SCALE GENOMIC DNA]</scope>
    <source>
        <strain evidence="4">DSM 10507 / JCM 14656 / S5a33</strain>
    </source>
</reference>
<dbReference type="Proteomes" id="UP000003100">
    <property type="component" value="Unassembled WGS sequence"/>
</dbReference>
<evidence type="ECO:0000256" key="1">
    <source>
        <dbReference type="ARBA" id="ARBA00022676"/>
    </source>
</evidence>
<evidence type="ECO:0008006" key="5">
    <source>
        <dbReference type="Google" id="ProtNLM"/>
    </source>
</evidence>
<keyword evidence="1" id="KW-0328">Glycosyltransferase</keyword>
<reference evidence="3 4" key="2">
    <citation type="submission" date="2009-02" db="EMBL/GenBank/DDBJ databases">
        <title>Draft genome sequence of Blautia hydrogenotrophica DSM 10507 (Ruminococcus hydrogenotrophicus DSM 10507).</title>
        <authorList>
            <person name="Sudarsanam P."/>
            <person name="Ley R."/>
            <person name="Guruge J."/>
            <person name="Turnbaugh P.J."/>
            <person name="Mahowald M."/>
            <person name="Liep D."/>
            <person name="Gordon J."/>
        </authorList>
    </citation>
    <scope>NUCLEOTIDE SEQUENCE [LARGE SCALE GENOMIC DNA]</scope>
    <source>
        <strain evidence="4">DSM 10507 / JCM 14656 / S5a33</strain>
    </source>
</reference>
<dbReference type="AlphaFoldDB" id="C0CH07"/>
<keyword evidence="2" id="KW-0808">Transferase</keyword>
<dbReference type="eggNOG" id="ENOG502ZC3Y">
    <property type="taxonomic scope" value="Bacteria"/>
</dbReference>
<accession>C0CH07</accession>
<dbReference type="PANTHER" id="PTHR11927">
    <property type="entry name" value="GALACTOSIDE 2-L-FUCOSYLTRANSFERASE"/>
    <property type="match status" value="1"/>
</dbReference>
<dbReference type="EMBL" id="ACBZ01000002">
    <property type="protein sequence ID" value="EEG51063.1"/>
    <property type="molecule type" value="Genomic_DNA"/>
</dbReference>
<dbReference type="PANTHER" id="PTHR11927:SF9">
    <property type="entry name" value="L-FUCOSYLTRANSFERASE"/>
    <property type="match status" value="1"/>
</dbReference>
<evidence type="ECO:0000313" key="3">
    <source>
        <dbReference type="EMBL" id="EEG51063.1"/>
    </source>
</evidence>